<keyword evidence="3" id="KW-0812">Transmembrane</keyword>
<feature type="transmembrane region" description="Helical" evidence="3">
    <location>
        <begin position="6"/>
        <end position="27"/>
    </location>
</feature>
<keyword evidence="3" id="KW-1133">Transmembrane helix</keyword>
<evidence type="ECO:0000256" key="3">
    <source>
        <dbReference type="SAM" id="Phobius"/>
    </source>
</evidence>
<dbReference type="RefSeq" id="WP_138209848.1">
    <property type="nucleotide sequence ID" value="NZ_CBCRUQ010000004.1"/>
</dbReference>
<dbReference type="AlphaFoldDB" id="A0A4U9RAK1"/>
<feature type="coiled-coil region" evidence="2">
    <location>
        <begin position="47"/>
        <end position="91"/>
    </location>
</feature>
<keyword evidence="5" id="KW-1185">Reference proteome</keyword>
<proteinExistence type="inferred from homology"/>
<dbReference type="EMBL" id="LR590481">
    <property type="protein sequence ID" value="VTQ87928.1"/>
    <property type="molecule type" value="Genomic_DNA"/>
</dbReference>
<sequence length="239" mass="27486">MKKNEATVFVFIASVIIGILISMNLNFGEKNKVFLNIDQYNEAYNKRNKLYKDITILKQEANEYNRKLGKYENEKNNVSEIKKDVSNKLEEYKNYMGLNAMEGEGVKIMLNDATASEFEQYYSPSNLIHDIDIWFLINDLRSAGAEAIAINGQRIVNNTYSYCSGTFIEIKGSKIVAPFYIDVIGNKNTIKEYLLKESLYMKSLTDFRKITVKVSEANKVEVPAFEGDINFKYAYEKSK</sequence>
<reference evidence="4 5" key="1">
    <citation type="submission" date="2019-05" db="EMBL/GenBank/DDBJ databases">
        <authorList>
            <consortium name="Pathogen Informatics"/>
        </authorList>
    </citation>
    <scope>NUCLEOTIDE SEQUENCE [LARGE SCALE GENOMIC DNA]</scope>
    <source>
        <strain evidence="4 5">NCTC503</strain>
    </source>
</reference>
<dbReference type="PANTHER" id="PTHR37313">
    <property type="entry name" value="UPF0749 PROTEIN RV1825"/>
    <property type="match status" value="1"/>
</dbReference>
<dbReference type="OrthoDB" id="9776196at2"/>
<keyword evidence="2" id="KW-0175">Coiled coil</keyword>
<comment type="similarity">
    <text evidence="1">Belongs to the UPF0749 family.</text>
</comment>
<protein>
    <submittedName>
        <fullName evidence="4">Division initiation protein</fullName>
    </submittedName>
</protein>
<evidence type="ECO:0000313" key="5">
    <source>
        <dbReference type="Proteomes" id="UP000308489"/>
    </source>
</evidence>
<evidence type="ECO:0000256" key="1">
    <source>
        <dbReference type="ARBA" id="ARBA00009108"/>
    </source>
</evidence>
<dbReference type="Gene3D" id="3.30.70.1880">
    <property type="entry name" value="Protein of unknown function DUF881"/>
    <property type="match status" value="1"/>
</dbReference>
<evidence type="ECO:0000256" key="2">
    <source>
        <dbReference type="SAM" id="Coils"/>
    </source>
</evidence>
<dbReference type="KEGG" id="hhw:NCTC503_01157"/>
<accession>A0A4U9RAK1</accession>
<dbReference type="Proteomes" id="UP000308489">
    <property type="component" value="Chromosome 1"/>
</dbReference>
<name>A0A4U9RAK1_HATHI</name>
<dbReference type="PANTHER" id="PTHR37313:SF2">
    <property type="entry name" value="UPF0749 PROTEIN YLXX"/>
    <property type="match status" value="1"/>
</dbReference>
<keyword evidence="3" id="KW-0472">Membrane</keyword>
<organism evidence="4 5">
    <name type="scientific">Hathewaya histolytica</name>
    <name type="common">Clostridium histolyticum</name>
    <dbReference type="NCBI Taxonomy" id="1498"/>
    <lineage>
        <taxon>Bacteria</taxon>
        <taxon>Bacillati</taxon>
        <taxon>Bacillota</taxon>
        <taxon>Clostridia</taxon>
        <taxon>Eubacteriales</taxon>
        <taxon>Clostridiaceae</taxon>
        <taxon>Hathewaya</taxon>
    </lineage>
</organism>
<gene>
    <name evidence="4" type="ORF">NCTC503_01157</name>
</gene>
<evidence type="ECO:0000313" key="4">
    <source>
        <dbReference type="EMBL" id="VTQ87928.1"/>
    </source>
</evidence>
<dbReference type="InterPro" id="IPR010273">
    <property type="entry name" value="DUF881"/>
</dbReference>
<dbReference type="Pfam" id="PF05949">
    <property type="entry name" value="DUF881"/>
    <property type="match status" value="1"/>
</dbReference>